<reference evidence="3 4" key="1">
    <citation type="submission" date="2019-08" db="EMBL/GenBank/DDBJ databases">
        <title>Deep-cultivation of Planctomycetes and their phenomic and genomic characterization uncovers novel biology.</title>
        <authorList>
            <person name="Wiegand S."/>
            <person name="Jogler M."/>
            <person name="Boedeker C."/>
            <person name="Pinto D."/>
            <person name="Vollmers J."/>
            <person name="Rivas-Marin E."/>
            <person name="Kohn T."/>
            <person name="Peeters S.H."/>
            <person name="Heuer A."/>
            <person name="Rast P."/>
            <person name="Oberbeckmann S."/>
            <person name="Bunk B."/>
            <person name="Jeske O."/>
            <person name="Meyerdierks A."/>
            <person name="Storesund J.E."/>
            <person name="Kallscheuer N."/>
            <person name="Luecker S."/>
            <person name="Lage O.M."/>
            <person name="Pohl T."/>
            <person name="Merkel B.J."/>
            <person name="Hornburger P."/>
            <person name="Mueller R.-W."/>
            <person name="Bruemmer F."/>
            <person name="Labrenz M."/>
            <person name="Spormann A.M."/>
            <person name="Op den Camp H."/>
            <person name="Overmann J."/>
            <person name="Amann R."/>
            <person name="Jetten M.S.M."/>
            <person name="Mascher T."/>
            <person name="Medema M.H."/>
            <person name="Devos D.P."/>
            <person name="Kaster A.-K."/>
            <person name="Ovreas L."/>
            <person name="Rohde M."/>
            <person name="Galperin M.Y."/>
            <person name="Jogler C."/>
        </authorList>
    </citation>
    <scope>NUCLEOTIDE SEQUENCE [LARGE SCALE GENOMIC DNA]</scope>
    <source>
        <strain evidence="3 4">DSM 8797</strain>
    </source>
</reference>
<evidence type="ECO:0000313" key="3">
    <source>
        <dbReference type="EMBL" id="QEG18268.1"/>
    </source>
</evidence>
<evidence type="ECO:0000313" key="4">
    <source>
        <dbReference type="Proteomes" id="UP000322887"/>
    </source>
</evidence>
<sequence length="326" mass="36652">MSTLLENDTKMDLQQEYSRIEQLSDCLNQVLKGKSEVIDNVIICLLSRGHLLLEDHPGLGKTMLAKTLATLIGGRFARVQCTPDLLPSDITGFNIFNQKTHEFEFREGPVFSDIMLADEINRATPRTQSAMLEAMAERQVTVDAVRYQLSQDYFVIATQNPIDQHGTYALPEAQLDRFAMKLTIGYPEEIDEIRMLAAAIDQDSDAVTEREPVFNEKELLEMQQKISAIPVAESVQRYLVQIGNATRKHPHLALGLSPRGLLTWQRVAQAHAFLNQRSYVIPDDLLETALPVLSVRLGIDQSENRVLIDEILTSVKLPDYALPSSH</sequence>
<dbReference type="RefSeq" id="WP_044238024.1">
    <property type="nucleotide sequence ID" value="NZ_CP042910.1"/>
</dbReference>
<protein>
    <submittedName>
        <fullName evidence="3">ATPase RavA</fullName>
    </submittedName>
</protein>
<dbReference type="Proteomes" id="UP000322887">
    <property type="component" value="Chromosome"/>
</dbReference>
<evidence type="ECO:0000259" key="1">
    <source>
        <dbReference type="Pfam" id="PF07726"/>
    </source>
</evidence>
<gene>
    <name evidence="3" type="primary">ravA_5</name>
    <name evidence="3" type="ORF">GmarT_41540</name>
</gene>
<proteinExistence type="predicted"/>
<dbReference type="InterPro" id="IPR027417">
    <property type="entry name" value="P-loop_NTPase"/>
</dbReference>
<evidence type="ECO:0000259" key="2">
    <source>
        <dbReference type="Pfam" id="PF17863"/>
    </source>
</evidence>
<dbReference type="GeneID" id="98648630"/>
<organism evidence="3 4">
    <name type="scientific">Gimesia maris</name>
    <dbReference type="NCBI Taxonomy" id="122"/>
    <lineage>
        <taxon>Bacteria</taxon>
        <taxon>Pseudomonadati</taxon>
        <taxon>Planctomycetota</taxon>
        <taxon>Planctomycetia</taxon>
        <taxon>Planctomycetales</taxon>
        <taxon>Planctomycetaceae</taxon>
        <taxon>Gimesia</taxon>
    </lineage>
</organism>
<name>A0ABX5YRI3_9PLAN</name>
<dbReference type="Pfam" id="PF17863">
    <property type="entry name" value="AAA_lid_2"/>
    <property type="match status" value="1"/>
</dbReference>
<dbReference type="InterPro" id="IPR011703">
    <property type="entry name" value="ATPase_AAA-3"/>
</dbReference>
<dbReference type="PIRSF" id="PIRSF002849">
    <property type="entry name" value="AAA_ATPase_chaperone_MoxR_prd"/>
    <property type="match status" value="1"/>
</dbReference>
<dbReference type="PANTHER" id="PTHR42759">
    <property type="entry name" value="MOXR FAMILY PROTEIN"/>
    <property type="match status" value="1"/>
</dbReference>
<dbReference type="Gene3D" id="3.40.50.300">
    <property type="entry name" value="P-loop containing nucleotide triphosphate hydrolases"/>
    <property type="match status" value="1"/>
</dbReference>
<dbReference type="SUPFAM" id="SSF52540">
    <property type="entry name" value="P-loop containing nucleoside triphosphate hydrolases"/>
    <property type="match status" value="1"/>
</dbReference>
<dbReference type="InterPro" id="IPR050764">
    <property type="entry name" value="CbbQ/NirQ/NorQ/GpvN"/>
</dbReference>
<dbReference type="EMBL" id="CP042910">
    <property type="protein sequence ID" value="QEG18268.1"/>
    <property type="molecule type" value="Genomic_DNA"/>
</dbReference>
<keyword evidence="4" id="KW-1185">Reference proteome</keyword>
<dbReference type="PANTHER" id="PTHR42759:SF5">
    <property type="entry name" value="METHANOL DEHYDROGENASE REGULATOR"/>
    <property type="match status" value="1"/>
</dbReference>
<accession>A0ABX5YRI3</accession>
<dbReference type="Pfam" id="PF07726">
    <property type="entry name" value="AAA_3"/>
    <property type="match status" value="1"/>
</dbReference>
<feature type="domain" description="ATPase AAA-3" evidence="1">
    <location>
        <begin position="50"/>
        <end position="180"/>
    </location>
</feature>
<dbReference type="Gene3D" id="1.10.8.80">
    <property type="entry name" value="Magnesium chelatase subunit I, C-Terminal domain"/>
    <property type="match status" value="1"/>
</dbReference>
<dbReference type="CDD" id="cd00009">
    <property type="entry name" value="AAA"/>
    <property type="match status" value="1"/>
</dbReference>
<dbReference type="InterPro" id="IPR041628">
    <property type="entry name" value="ChlI/MoxR_AAA_lid"/>
</dbReference>
<feature type="domain" description="ChlI/MoxR AAA lid" evidence="2">
    <location>
        <begin position="245"/>
        <end position="306"/>
    </location>
</feature>